<evidence type="ECO:0000256" key="1">
    <source>
        <dbReference type="SAM" id="Phobius"/>
    </source>
</evidence>
<keyword evidence="1" id="KW-0472">Membrane</keyword>
<organism evidence="2">
    <name type="scientific">Rhizophora mucronata</name>
    <name type="common">Asiatic mangrove</name>
    <dbReference type="NCBI Taxonomy" id="61149"/>
    <lineage>
        <taxon>Eukaryota</taxon>
        <taxon>Viridiplantae</taxon>
        <taxon>Streptophyta</taxon>
        <taxon>Embryophyta</taxon>
        <taxon>Tracheophyta</taxon>
        <taxon>Spermatophyta</taxon>
        <taxon>Magnoliopsida</taxon>
        <taxon>eudicotyledons</taxon>
        <taxon>Gunneridae</taxon>
        <taxon>Pentapetalae</taxon>
        <taxon>rosids</taxon>
        <taxon>fabids</taxon>
        <taxon>Malpighiales</taxon>
        <taxon>Rhizophoraceae</taxon>
        <taxon>Rhizophora</taxon>
    </lineage>
</organism>
<keyword evidence="1" id="KW-0812">Transmembrane</keyword>
<keyword evidence="1" id="KW-1133">Transmembrane helix</keyword>
<dbReference type="AlphaFoldDB" id="A0A2P2J2U3"/>
<reference evidence="2" key="1">
    <citation type="submission" date="2018-02" db="EMBL/GenBank/DDBJ databases">
        <title>Rhizophora mucronata_Transcriptome.</title>
        <authorList>
            <person name="Meera S.P."/>
            <person name="Sreeshan A."/>
            <person name="Augustine A."/>
        </authorList>
    </citation>
    <scope>NUCLEOTIDE SEQUENCE</scope>
    <source>
        <tissue evidence="2">Leaf</tissue>
    </source>
</reference>
<sequence>MEGAWTNTHFVMLYTLRVALSGVHPSICNLLYCFLARATIRS</sequence>
<dbReference type="EMBL" id="GGEC01007331">
    <property type="protein sequence ID" value="MBW87814.1"/>
    <property type="molecule type" value="Transcribed_RNA"/>
</dbReference>
<feature type="transmembrane region" description="Helical" evidence="1">
    <location>
        <begin position="12"/>
        <end position="35"/>
    </location>
</feature>
<name>A0A2P2J2U3_RHIMU</name>
<evidence type="ECO:0000313" key="2">
    <source>
        <dbReference type="EMBL" id="MBW87814.1"/>
    </source>
</evidence>
<protein>
    <submittedName>
        <fullName evidence="2">Uncharacterized protein</fullName>
    </submittedName>
</protein>
<proteinExistence type="predicted"/>
<accession>A0A2P2J2U3</accession>